<evidence type="ECO:0008006" key="3">
    <source>
        <dbReference type="Google" id="ProtNLM"/>
    </source>
</evidence>
<proteinExistence type="predicted"/>
<sequence length="956" mass="110522">MASVITDPYYFLSESEISSDVFSSSSSIFYNTNFNDIEPKNNEDSKYDFYSHIQTIHFDEKTLSKLAPHRQASRFLWATSFQISEQSFLFAIFIPMGLILWKSRKHQQQKNSEYECDSEFYEIKPVESQNATFIDCINSRSLIFTYRNEKLLYIIHNIGSSIDDDENDNPNGIDIKTADISDTIRTFCQLSPEKALIVTNGNSALIFDVPSLTKLKTFSLNFILKINPLRSANICDAIIATTSFLPSEYEDEGSNFVISASYYHLSVFDNADSVNGSFSYKNSISTAIGKPKFMSINGTTAFLIIRNEDKNSDNSSIHFLQLCDIYTKNSTVRNINFDADEEIVSIIAVEKDVCCVLTRYHLHLIIVSYFVFQFSLVISKSQNDFVFTGSLISDHTLSIMTAQGGNHIFEILPYEQLIRLIPYQVNRISVALNLFQVENDKHRSNPEENINYDDSINILFSCNIEDEAFYAMDKYRITSLVHYNHTNDFLKLHLDLVKLFYVYKEKYEPEIDFDSITDFEINAYNLICFGEAVSYVGESVSFEFDVLRNAITQRNLQTIFDCVAADIKTRHYNLLDFLIRMANRCYRNHYLHNQEIYRSSVKCHPEVIKLINQALQSFENYENLFFDHLNQYTKLCSLSFAVFDNDEDNKLAIEYTMRLFNLLTNNSLRPQIIDCIEKVALQHTVIELMARIIHETRLYDEKCNLYYQKFGHNIIKPILIFLLRHEWISDILEIGEIPEWRPYVTKILSNSDSLVLAFNLITEDGSELDRAAKLIWESIKKGISAQTFTIDQAATLCSIAIMCCNVKINENPTRYYNLVQISTQLQNQFLLLQIQKVSKISDKDKVLTAQEMLDYFMSEKEYIFALGVFAASPQDRDEEQNASLCAHILALIYTSYSKLNLNDNGFVEIMVQSRALEEIPYGLFEHLENEINDDTSRNNLIKLVNEAHRQTEELQE</sequence>
<keyword evidence="2" id="KW-1185">Reference proteome</keyword>
<protein>
    <recommendedName>
        <fullName evidence="3">Nucleoporin Nup133/Nup155-like N-terminal domain-containing protein</fullName>
    </recommendedName>
</protein>
<name>A0ABR2HF64_9EUKA</name>
<accession>A0ABR2HF64</accession>
<dbReference type="EMBL" id="JAPFFF010000031">
    <property type="protein sequence ID" value="KAK8844895.1"/>
    <property type="molecule type" value="Genomic_DNA"/>
</dbReference>
<dbReference type="Proteomes" id="UP001470230">
    <property type="component" value="Unassembled WGS sequence"/>
</dbReference>
<reference evidence="1 2" key="1">
    <citation type="submission" date="2024-04" db="EMBL/GenBank/DDBJ databases">
        <title>Tritrichomonas musculus Genome.</title>
        <authorList>
            <person name="Alves-Ferreira E."/>
            <person name="Grigg M."/>
            <person name="Lorenzi H."/>
            <person name="Galac M."/>
        </authorList>
    </citation>
    <scope>NUCLEOTIDE SEQUENCE [LARGE SCALE GENOMIC DNA]</scope>
    <source>
        <strain evidence="1 2">EAF2021</strain>
    </source>
</reference>
<comment type="caution">
    <text evidence="1">The sequence shown here is derived from an EMBL/GenBank/DDBJ whole genome shotgun (WGS) entry which is preliminary data.</text>
</comment>
<gene>
    <name evidence="1" type="ORF">M9Y10_021066</name>
</gene>
<evidence type="ECO:0000313" key="1">
    <source>
        <dbReference type="EMBL" id="KAK8844895.1"/>
    </source>
</evidence>
<organism evidence="1 2">
    <name type="scientific">Tritrichomonas musculus</name>
    <dbReference type="NCBI Taxonomy" id="1915356"/>
    <lineage>
        <taxon>Eukaryota</taxon>
        <taxon>Metamonada</taxon>
        <taxon>Parabasalia</taxon>
        <taxon>Tritrichomonadida</taxon>
        <taxon>Tritrichomonadidae</taxon>
        <taxon>Tritrichomonas</taxon>
    </lineage>
</organism>
<evidence type="ECO:0000313" key="2">
    <source>
        <dbReference type="Proteomes" id="UP001470230"/>
    </source>
</evidence>